<dbReference type="GO" id="GO:0005634">
    <property type="term" value="C:nucleus"/>
    <property type="evidence" value="ECO:0007669"/>
    <property type="project" value="UniProtKB-SubCell"/>
</dbReference>
<accession>A0A8H7BFY6</accession>
<protein>
    <recommendedName>
        <fullName evidence="5">Zn(2)-C6 fungal-type domain-containing protein</fullName>
    </recommendedName>
</protein>
<evidence type="ECO:0000313" key="6">
    <source>
        <dbReference type="EMBL" id="KAF7720990.1"/>
    </source>
</evidence>
<evidence type="ECO:0000259" key="5">
    <source>
        <dbReference type="PROSITE" id="PS50048"/>
    </source>
</evidence>
<dbReference type="Pfam" id="PF04082">
    <property type="entry name" value="Fungal_trans"/>
    <property type="match status" value="1"/>
</dbReference>
<evidence type="ECO:0000256" key="1">
    <source>
        <dbReference type="ARBA" id="ARBA00004123"/>
    </source>
</evidence>
<keyword evidence="7" id="KW-1185">Reference proteome</keyword>
<dbReference type="EMBL" id="JABAYA010000323">
    <property type="protein sequence ID" value="KAF7720990.1"/>
    <property type="molecule type" value="Genomic_DNA"/>
</dbReference>
<dbReference type="InterPro" id="IPR001138">
    <property type="entry name" value="Zn2Cys6_DnaBD"/>
</dbReference>
<reference evidence="6" key="1">
    <citation type="submission" date="2020-01" db="EMBL/GenBank/DDBJ databases">
        <title>Genome Sequencing of Three Apophysomyces-Like Fungal Strains Confirms a Novel Fungal Genus in the Mucoromycota with divergent Burkholderia-like Endosymbiotic Bacteria.</title>
        <authorList>
            <person name="Stajich J.E."/>
            <person name="Macias A.M."/>
            <person name="Carter-House D."/>
            <person name="Lovett B."/>
            <person name="Kasson L.R."/>
            <person name="Berry K."/>
            <person name="Grigoriev I."/>
            <person name="Chang Y."/>
            <person name="Spatafora J."/>
            <person name="Kasson M.T."/>
        </authorList>
    </citation>
    <scope>NUCLEOTIDE SEQUENCE</scope>
    <source>
        <strain evidence="6">NRRL A-21654</strain>
    </source>
</reference>
<comment type="subcellular location">
    <subcellularLocation>
        <location evidence="1">Nucleus</location>
    </subcellularLocation>
</comment>
<dbReference type="PANTHER" id="PTHR46910:SF3">
    <property type="entry name" value="HALOTOLERANCE PROTEIN 9-RELATED"/>
    <property type="match status" value="1"/>
</dbReference>
<evidence type="ECO:0000256" key="3">
    <source>
        <dbReference type="ARBA" id="ARBA00023125"/>
    </source>
</evidence>
<dbReference type="OrthoDB" id="2260578at2759"/>
<dbReference type="Gene3D" id="4.10.240.10">
    <property type="entry name" value="Zn(2)-C6 fungal-type DNA-binding domain"/>
    <property type="match status" value="1"/>
</dbReference>
<gene>
    <name evidence="6" type="ORF">EC973_005640</name>
</gene>
<dbReference type="PROSITE" id="PS50048">
    <property type="entry name" value="ZN2_CY6_FUNGAL_2"/>
    <property type="match status" value="1"/>
</dbReference>
<dbReference type="GO" id="GO:0006351">
    <property type="term" value="P:DNA-templated transcription"/>
    <property type="evidence" value="ECO:0007669"/>
    <property type="project" value="InterPro"/>
</dbReference>
<dbReference type="PROSITE" id="PS00463">
    <property type="entry name" value="ZN2_CY6_FUNGAL_1"/>
    <property type="match status" value="1"/>
</dbReference>
<feature type="domain" description="Zn(2)-C6 fungal-type" evidence="5">
    <location>
        <begin position="17"/>
        <end position="47"/>
    </location>
</feature>
<dbReference type="GO" id="GO:0000981">
    <property type="term" value="F:DNA-binding transcription factor activity, RNA polymerase II-specific"/>
    <property type="evidence" value="ECO:0007669"/>
    <property type="project" value="InterPro"/>
</dbReference>
<dbReference type="SUPFAM" id="SSF57701">
    <property type="entry name" value="Zn2/Cys6 DNA-binding domain"/>
    <property type="match status" value="1"/>
</dbReference>
<dbReference type="InterPro" id="IPR050987">
    <property type="entry name" value="AtrR-like"/>
</dbReference>
<sequence length="527" mass="59661">MPKNAQKPYKRVKVTLACVVCRKKKVKCDGIQPSCSRCHSMGYHCEYSNPPKKRGPPKGHVEVIESRARRIESLLGKDYRVVNSGCRYAEDTDCEGSQLLFRQCQHYLGASSSNRPTLQTTQALIILCWYAFLVGDMQELCFLRQKLVHFICQLNLGTDPKPYTDTTWNTEIQRRTFWVAYVMDRWLATCTGEQLLTGDYSCQWPQLEDSQLCMSDNESWTQEEGPGYSFESAIQVMTFREMIKLGDILGERQMDRRVAALVEWLIQLPAYLEYGPIHNSHAPSPMARIFRMLYYTVQIHIHAPAAEDATKIRSSIRTTAANTIIHIAEQMVRDQQHKYLYNAFGLSVSLASSVHLSNVPLPEDMSAATINVCNSLRILKEANCSLLSPIDFGHLVDRFVFERYGIDMENHQIKAQKQIKTALSEPVTHCNVYGSSFLANGYFHDPTRINNPFQSFYSYLSYDSPTSLLIPPSSSSSSSITTPIDSLGSSSSPCSIFSPYNSPDLLGDDNHVHVDDIYGLTMLNQFL</sequence>
<proteinExistence type="predicted"/>
<dbReference type="GO" id="GO:0008270">
    <property type="term" value="F:zinc ion binding"/>
    <property type="evidence" value="ECO:0007669"/>
    <property type="project" value="InterPro"/>
</dbReference>
<keyword evidence="2" id="KW-0479">Metal-binding</keyword>
<comment type="caution">
    <text evidence="6">The sequence shown here is derived from an EMBL/GenBank/DDBJ whole genome shotgun (WGS) entry which is preliminary data.</text>
</comment>
<dbReference type="PANTHER" id="PTHR46910">
    <property type="entry name" value="TRANSCRIPTION FACTOR PDR1"/>
    <property type="match status" value="1"/>
</dbReference>
<evidence type="ECO:0000256" key="4">
    <source>
        <dbReference type="ARBA" id="ARBA00023242"/>
    </source>
</evidence>
<dbReference type="AlphaFoldDB" id="A0A8H7BFY6"/>
<evidence type="ECO:0000313" key="7">
    <source>
        <dbReference type="Proteomes" id="UP000605846"/>
    </source>
</evidence>
<dbReference type="SMART" id="SM00066">
    <property type="entry name" value="GAL4"/>
    <property type="match status" value="1"/>
</dbReference>
<dbReference type="CDD" id="cd00067">
    <property type="entry name" value="GAL4"/>
    <property type="match status" value="1"/>
</dbReference>
<keyword evidence="3" id="KW-0238">DNA-binding</keyword>
<dbReference type="CDD" id="cd12148">
    <property type="entry name" value="fungal_TF_MHR"/>
    <property type="match status" value="1"/>
</dbReference>
<dbReference type="InterPro" id="IPR036864">
    <property type="entry name" value="Zn2-C6_fun-type_DNA-bd_sf"/>
</dbReference>
<dbReference type="Pfam" id="PF00172">
    <property type="entry name" value="Zn_clus"/>
    <property type="match status" value="1"/>
</dbReference>
<dbReference type="InterPro" id="IPR007219">
    <property type="entry name" value="XnlR_reg_dom"/>
</dbReference>
<organism evidence="6 7">
    <name type="scientific">Apophysomyces ossiformis</name>
    <dbReference type="NCBI Taxonomy" id="679940"/>
    <lineage>
        <taxon>Eukaryota</taxon>
        <taxon>Fungi</taxon>
        <taxon>Fungi incertae sedis</taxon>
        <taxon>Mucoromycota</taxon>
        <taxon>Mucoromycotina</taxon>
        <taxon>Mucoromycetes</taxon>
        <taxon>Mucorales</taxon>
        <taxon>Mucorineae</taxon>
        <taxon>Mucoraceae</taxon>
        <taxon>Apophysomyces</taxon>
    </lineage>
</organism>
<name>A0A8H7BFY6_9FUNG</name>
<dbReference type="Proteomes" id="UP000605846">
    <property type="component" value="Unassembled WGS sequence"/>
</dbReference>
<keyword evidence="4" id="KW-0539">Nucleus</keyword>
<evidence type="ECO:0000256" key="2">
    <source>
        <dbReference type="ARBA" id="ARBA00022723"/>
    </source>
</evidence>
<dbReference type="GO" id="GO:0003677">
    <property type="term" value="F:DNA binding"/>
    <property type="evidence" value="ECO:0007669"/>
    <property type="project" value="UniProtKB-KW"/>
</dbReference>